<evidence type="ECO:0000313" key="1">
    <source>
        <dbReference type="EMBL" id="KJA16993.1"/>
    </source>
</evidence>
<dbReference type="Proteomes" id="UP000054270">
    <property type="component" value="Unassembled WGS sequence"/>
</dbReference>
<name>A0A0D2M1E1_HYPSF</name>
<keyword evidence="2" id="KW-1185">Reference proteome</keyword>
<dbReference type="AlphaFoldDB" id="A0A0D2M1E1"/>
<organism evidence="1 2">
    <name type="scientific">Hypholoma sublateritium (strain FD-334 SS-4)</name>
    <dbReference type="NCBI Taxonomy" id="945553"/>
    <lineage>
        <taxon>Eukaryota</taxon>
        <taxon>Fungi</taxon>
        <taxon>Dikarya</taxon>
        <taxon>Basidiomycota</taxon>
        <taxon>Agaricomycotina</taxon>
        <taxon>Agaricomycetes</taxon>
        <taxon>Agaricomycetidae</taxon>
        <taxon>Agaricales</taxon>
        <taxon>Agaricineae</taxon>
        <taxon>Strophariaceae</taxon>
        <taxon>Hypholoma</taxon>
    </lineage>
</organism>
<gene>
    <name evidence="1" type="ORF">HYPSUDRAFT_206556</name>
</gene>
<proteinExistence type="predicted"/>
<evidence type="ECO:0000313" key="2">
    <source>
        <dbReference type="Proteomes" id="UP000054270"/>
    </source>
</evidence>
<reference evidence="2" key="1">
    <citation type="submission" date="2014-04" db="EMBL/GenBank/DDBJ databases">
        <title>Evolutionary Origins and Diversification of the Mycorrhizal Mutualists.</title>
        <authorList>
            <consortium name="DOE Joint Genome Institute"/>
            <consortium name="Mycorrhizal Genomics Consortium"/>
            <person name="Kohler A."/>
            <person name="Kuo A."/>
            <person name="Nagy L.G."/>
            <person name="Floudas D."/>
            <person name="Copeland A."/>
            <person name="Barry K.W."/>
            <person name="Cichocki N."/>
            <person name="Veneault-Fourrey C."/>
            <person name="LaButti K."/>
            <person name="Lindquist E.A."/>
            <person name="Lipzen A."/>
            <person name="Lundell T."/>
            <person name="Morin E."/>
            <person name="Murat C."/>
            <person name="Riley R."/>
            <person name="Ohm R."/>
            <person name="Sun H."/>
            <person name="Tunlid A."/>
            <person name="Henrissat B."/>
            <person name="Grigoriev I.V."/>
            <person name="Hibbett D.S."/>
            <person name="Martin F."/>
        </authorList>
    </citation>
    <scope>NUCLEOTIDE SEQUENCE [LARGE SCALE GENOMIC DNA]</scope>
    <source>
        <strain evidence="2">FD-334 SS-4</strain>
    </source>
</reference>
<protein>
    <submittedName>
        <fullName evidence="1">Uncharacterized protein</fullName>
    </submittedName>
</protein>
<accession>A0A0D2M1E1</accession>
<sequence length="302" mass="33825">MFVPCLSTLRRALTPPPERLVFLVRIITARYHWSWCRADEPSIHQITIHINSRYSAVRRPMLCQHRLVRLSASALYTFATPRLLSEALSVSCRAVAPHPTDVNRFRSASRPANPASRGLASILCAYVLFAVLRRVQIPHLLPGRCVAHVQHGGGGGHSDFEETTGFRAPRCTLFSLCPFLSAAPQYLLSALLAVGAHRTHWDGSGQRHHWNTEIWWTASRDIILVAFVVQGARMREAAAPVVVYQRQLHVHRRRFAFLHVRPRHEGCAGAMAGPEPLVYGVWLGTGASKLRSTTLRALEDYI</sequence>
<dbReference type="EMBL" id="KN817611">
    <property type="protein sequence ID" value="KJA16993.1"/>
    <property type="molecule type" value="Genomic_DNA"/>
</dbReference>